<dbReference type="SUPFAM" id="SSF55874">
    <property type="entry name" value="ATPase domain of HSP90 chaperone/DNA topoisomerase II/histidine kinase"/>
    <property type="match status" value="1"/>
</dbReference>
<dbReference type="CDD" id="cd00082">
    <property type="entry name" value="HisKA"/>
    <property type="match status" value="1"/>
</dbReference>
<evidence type="ECO:0000256" key="3">
    <source>
        <dbReference type="ARBA" id="ARBA00022500"/>
    </source>
</evidence>
<dbReference type="Gene3D" id="3.30.565.10">
    <property type="entry name" value="Histidine kinase-like ATPase, C-terminal domain"/>
    <property type="match status" value="1"/>
</dbReference>
<feature type="region of interest" description="Disordered" evidence="10">
    <location>
        <begin position="230"/>
        <end position="251"/>
    </location>
</feature>
<dbReference type="InterPro" id="IPR003661">
    <property type="entry name" value="HisK_dim/P_dom"/>
</dbReference>
<dbReference type="CDD" id="cd00130">
    <property type="entry name" value="PAS"/>
    <property type="match status" value="1"/>
</dbReference>
<dbReference type="InterPro" id="IPR050903">
    <property type="entry name" value="Bact_Chemotaxis_MeTrfase"/>
</dbReference>
<organism evidence="17 18">
    <name type="scientific">Bordetella ansorpii</name>
    <dbReference type="NCBI Taxonomy" id="288768"/>
    <lineage>
        <taxon>Bacteria</taxon>
        <taxon>Pseudomonadati</taxon>
        <taxon>Pseudomonadota</taxon>
        <taxon>Betaproteobacteria</taxon>
        <taxon>Burkholderiales</taxon>
        <taxon>Alcaligenaceae</taxon>
        <taxon>Bordetella</taxon>
    </lineage>
</organism>
<proteinExistence type="predicted"/>
<keyword evidence="3 7" id="KW-0145">Chemotaxis</keyword>
<dbReference type="CDD" id="cd17580">
    <property type="entry name" value="REC_2_DhkD-like"/>
    <property type="match status" value="1"/>
</dbReference>
<keyword evidence="18" id="KW-1185">Reference proteome</keyword>
<sequence>MAPWQAHRDKDNRMTPDMPDSGPPPDNQKHLMTSDLTFPVVGIGASAGGIEALKVFFENMPPKPDMAFVVVLHLSPKHDSVAHHILQAVTDLPIVQVTHTMPVQKNHVYVIPPAAGLQMNDGYLRLKAHERPMGQPIAIDVFFRALADVHKSKSIGIILTGGGSDGSVGLARIKEQGGITIAQQPGDAQHDAMPRNAIATGMVDIILPVAQMPARLKGIRENMARIHMPAPVGDPLDPDSPEHAHEESPAERKSLLDILTLLRTRTGHDFRHYKKATVLRRIERRMQVTGVPDMQSYAAMLHETAEETPKLLGDMLIGVTQFFRDKEAYEALEQQAIGPLVNGRDGTPPPSVRVWTAGCATGEEAYSMAMLLSSYAEKQPSPPRLQVFATDIDEPSLATGRAGLYPAAIDTDVSPGMLQSYFTKDEAGYRIKKEIRERVLFAPHNVLRDPPFSKLDLVTCRNLLIYLDREVQMDVLRMFHFALKPGGFLFLGSSESADACENLFTVVDKRNRLYQAKGAAYVHRTIPTLPSATFDKVIRAVPAESSPSRRGKTSFAEIHQRALEQYAPPSVIVDHEANIVHMSDRAGRFLRHAGGEPSRNLPALVQPELRMELRTAMFQALHSRKSVEARRVEMTVGERRMYVNMVVRPFRHEESGNDFMLVIFDEVEAIMGEDGEAQAGKVATSMLAQLEAELQQAKDRLQLTMEQSETSTEELKASNEELQAINEELRSATEELETGKEELQSVNEELVTVNSELKSKVEETAKINDDLQNLIASTDIATVFVDRGMRIKWFTPRATDIFSVIASDAGRSLLDITHRLNYPDLARDAGSVFDSLRTVEREISGSNGRWYLARLLPYRSAEHRIEGAVLTFIDITDRCEAEERLRLGEAHMRLMAQSTKDFAIITIDQNGCIATWNSGAHIIFGYREEEAVGQPLGIIFTREDVENGEPQKEMERARTRGYASDERWLRRKDGSRIFCTGSINPMRDDHFDGYAKIARDVTEQRRKESEQENRLESSRDDSRLKDEFFAIMSHELKHPLNLIQLNADLLARTPAVRGSPSTARAAETIQHSVRSQARIIEDLLDMARVQTGKLKLNRGVVSLTDTVESILSVLRHTAASADVDLRSDYDAADALHIDADSTRVEQIIWNLLNNGIKFTPVGGSVSVSLSRDGQMARLDVIDTGEGIEPAFLAKVFDMFSQADMRHRGINRDGLGIGLGVVGQLVQAHGGNIEAYSEGKGRGARFSVWLPLAQPAHADADHVPAPPMDGQLTGLRILIVDDSEDILDTFQALLEMEGAQVAIANSGARALETLDASTAYDLIISDIGMPNMDGYQFMAEVRNRFPDLKIPAIALTGYGSKDHIDKAAQAGFTTHLNKPIPLDALVEAVSHALGRS</sequence>
<dbReference type="InterPro" id="IPR035909">
    <property type="entry name" value="CheB_C"/>
</dbReference>
<feature type="coiled-coil region" evidence="9">
    <location>
        <begin position="680"/>
        <end position="774"/>
    </location>
</feature>
<feature type="active site" evidence="7">
    <location>
        <position position="165"/>
    </location>
</feature>
<dbReference type="GO" id="GO:0000155">
    <property type="term" value="F:phosphorelay sensor kinase activity"/>
    <property type="evidence" value="ECO:0007669"/>
    <property type="project" value="InterPro"/>
</dbReference>
<dbReference type="Pfam" id="PF01339">
    <property type="entry name" value="CheB_methylest"/>
    <property type="match status" value="1"/>
</dbReference>
<feature type="compositionally biased region" description="Basic and acidic residues" evidence="10">
    <location>
        <begin position="240"/>
        <end position="251"/>
    </location>
</feature>
<dbReference type="PROSITE" id="PS50112">
    <property type="entry name" value="PAS"/>
    <property type="match status" value="1"/>
</dbReference>
<dbReference type="PROSITE" id="PS50113">
    <property type="entry name" value="PAC"/>
    <property type="match status" value="2"/>
</dbReference>
<evidence type="ECO:0000259" key="11">
    <source>
        <dbReference type="PROSITE" id="PS50109"/>
    </source>
</evidence>
<keyword evidence="6" id="KW-0949">S-adenosyl-L-methionine</keyword>
<dbReference type="InterPro" id="IPR022642">
    <property type="entry name" value="CheR_C"/>
</dbReference>
<dbReference type="SMART" id="SM00387">
    <property type="entry name" value="HATPase_c"/>
    <property type="match status" value="1"/>
</dbReference>
<dbReference type="InterPro" id="IPR022641">
    <property type="entry name" value="CheR_N"/>
</dbReference>
<feature type="domain" description="CheR-type methyltransferase" evidence="16">
    <location>
        <begin position="243"/>
        <end position="496"/>
    </location>
</feature>
<feature type="region of interest" description="Disordered" evidence="10">
    <location>
        <begin position="1"/>
        <end position="32"/>
    </location>
</feature>
<dbReference type="Gene3D" id="3.40.50.180">
    <property type="entry name" value="Methylesterase CheB, C-terminal domain"/>
    <property type="match status" value="1"/>
</dbReference>
<dbReference type="InterPro" id="IPR001610">
    <property type="entry name" value="PAC"/>
</dbReference>
<dbReference type="SUPFAM" id="SSF52172">
    <property type="entry name" value="CheY-like"/>
    <property type="match status" value="1"/>
</dbReference>
<dbReference type="PANTHER" id="PTHR24422:SF27">
    <property type="entry name" value="PROTEIN-GLUTAMATE O-METHYLTRANSFERASE"/>
    <property type="match status" value="1"/>
</dbReference>
<evidence type="ECO:0000256" key="8">
    <source>
        <dbReference type="PROSITE-ProRule" id="PRU00169"/>
    </source>
</evidence>
<dbReference type="EC" id="2.7.3.-" evidence="17"/>
<comment type="catalytic activity">
    <reaction evidence="1">
        <text>ATP + protein L-histidine = ADP + protein N-phospho-L-histidine.</text>
        <dbReference type="EC" id="2.7.13.3"/>
    </reaction>
</comment>
<dbReference type="NCBIfam" id="TIGR00229">
    <property type="entry name" value="sensory_box"/>
    <property type="match status" value="1"/>
</dbReference>
<evidence type="ECO:0000259" key="15">
    <source>
        <dbReference type="PROSITE" id="PS50122"/>
    </source>
</evidence>
<dbReference type="SMART" id="SM00448">
    <property type="entry name" value="REC"/>
    <property type="match status" value="1"/>
</dbReference>
<feature type="domain" description="CheB-type methylesterase" evidence="15">
    <location>
        <begin position="37"/>
        <end position="216"/>
    </location>
</feature>
<dbReference type="Pfam" id="PF02518">
    <property type="entry name" value="HATPase_c"/>
    <property type="match status" value="1"/>
</dbReference>
<keyword evidence="5 17" id="KW-0808">Transferase</keyword>
<dbReference type="InterPro" id="IPR000014">
    <property type="entry name" value="PAS"/>
</dbReference>
<feature type="domain" description="Histidine kinase" evidence="11">
    <location>
        <begin position="1031"/>
        <end position="1253"/>
    </location>
</feature>
<dbReference type="Pfam" id="PF00072">
    <property type="entry name" value="Response_reg"/>
    <property type="match status" value="1"/>
</dbReference>
<gene>
    <name evidence="17" type="primary">arcB</name>
    <name evidence="17" type="ORF">SAMEA3906486_02480</name>
</gene>
<evidence type="ECO:0000256" key="9">
    <source>
        <dbReference type="SAM" id="Coils"/>
    </source>
</evidence>
<dbReference type="SUPFAM" id="SSF55785">
    <property type="entry name" value="PYP-like sensor domain (PAS domain)"/>
    <property type="match status" value="2"/>
</dbReference>
<feature type="modified residue" description="4-aspartylphosphate" evidence="8">
    <location>
        <position position="1325"/>
    </location>
</feature>
<dbReference type="Gene3D" id="3.40.50.150">
    <property type="entry name" value="Vaccinia Virus protein VP39"/>
    <property type="match status" value="1"/>
</dbReference>
<dbReference type="SMART" id="SM00091">
    <property type="entry name" value="PAS"/>
    <property type="match status" value="3"/>
</dbReference>
<evidence type="ECO:0000256" key="2">
    <source>
        <dbReference type="ARBA" id="ARBA00001541"/>
    </source>
</evidence>
<dbReference type="Gene3D" id="3.30.450.20">
    <property type="entry name" value="PAS domain"/>
    <property type="match status" value="2"/>
</dbReference>
<dbReference type="SUPFAM" id="SSF47384">
    <property type="entry name" value="Homodimeric domain of signal transducing histidine kinase"/>
    <property type="match status" value="1"/>
</dbReference>
<dbReference type="GO" id="GO:0006935">
    <property type="term" value="P:chemotaxis"/>
    <property type="evidence" value="ECO:0007669"/>
    <property type="project" value="UniProtKB-UniRule"/>
</dbReference>
<evidence type="ECO:0000313" key="18">
    <source>
        <dbReference type="Proteomes" id="UP000076848"/>
    </source>
</evidence>
<evidence type="ECO:0000256" key="7">
    <source>
        <dbReference type="PROSITE-ProRule" id="PRU00050"/>
    </source>
</evidence>
<comment type="catalytic activity">
    <reaction evidence="2">
        <text>L-glutamyl-[protein] + S-adenosyl-L-methionine = [protein]-L-glutamate 5-O-methyl ester + S-adenosyl-L-homocysteine</text>
        <dbReference type="Rhea" id="RHEA:24452"/>
        <dbReference type="Rhea" id="RHEA-COMP:10208"/>
        <dbReference type="Rhea" id="RHEA-COMP:10311"/>
        <dbReference type="ChEBI" id="CHEBI:29973"/>
        <dbReference type="ChEBI" id="CHEBI:57856"/>
        <dbReference type="ChEBI" id="CHEBI:59789"/>
        <dbReference type="ChEBI" id="CHEBI:82795"/>
        <dbReference type="EC" id="2.1.1.80"/>
    </reaction>
</comment>
<dbReference type="PRINTS" id="PR00996">
    <property type="entry name" value="CHERMTFRASE"/>
</dbReference>
<feature type="active site" evidence="7">
    <location>
        <position position="46"/>
    </location>
</feature>
<dbReference type="Gene3D" id="1.10.155.10">
    <property type="entry name" value="Chemotaxis receptor methyltransferase CheR, N-terminal domain"/>
    <property type="match status" value="1"/>
</dbReference>
<dbReference type="SUPFAM" id="SSF53335">
    <property type="entry name" value="S-adenosyl-L-methionine-dependent methyltransferases"/>
    <property type="match status" value="1"/>
</dbReference>
<keyword evidence="9" id="KW-0175">Coiled coil</keyword>
<dbReference type="InterPro" id="IPR011006">
    <property type="entry name" value="CheY-like_superfamily"/>
</dbReference>
<dbReference type="InterPro" id="IPR036804">
    <property type="entry name" value="CheR_N_sf"/>
</dbReference>
<dbReference type="Pfam" id="PF13596">
    <property type="entry name" value="PAS_10"/>
    <property type="match status" value="1"/>
</dbReference>
<evidence type="ECO:0000256" key="6">
    <source>
        <dbReference type="ARBA" id="ARBA00022691"/>
    </source>
</evidence>
<feature type="active site" evidence="7">
    <location>
        <position position="73"/>
    </location>
</feature>
<dbReference type="InterPro" id="IPR000780">
    <property type="entry name" value="CheR_MeTrfase"/>
</dbReference>
<protein>
    <submittedName>
        <fullName evidence="17">Two-component hybrid sensor and regulator</fullName>
        <ecNumber evidence="17">2.7.13.3</ecNumber>
        <ecNumber evidence="17">2.7.3.-</ecNumber>
    </submittedName>
</protein>
<dbReference type="GO" id="GO:0008983">
    <property type="term" value="F:protein-glutamate O-methyltransferase activity"/>
    <property type="evidence" value="ECO:0007669"/>
    <property type="project" value="UniProtKB-EC"/>
</dbReference>
<evidence type="ECO:0000313" key="17">
    <source>
        <dbReference type="EMBL" id="SAI69414.1"/>
    </source>
</evidence>
<dbReference type="PANTHER" id="PTHR24422">
    <property type="entry name" value="CHEMOTAXIS PROTEIN METHYLTRANSFERASE"/>
    <property type="match status" value="1"/>
</dbReference>
<feature type="domain" description="PAC" evidence="14">
    <location>
        <begin position="837"/>
        <end position="887"/>
    </location>
</feature>
<dbReference type="SUPFAM" id="SSF52738">
    <property type="entry name" value="Methylesterase CheB, C-terminal domain"/>
    <property type="match status" value="1"/>
</dbReference>
<feature type="domain" description="Response regulatory" evidence="12">
    <location>
        <begin position="1275"/>
        <end position="1392"/>
    </location>
</feature>
<dbReference type="Pfam" id="PF01739">
    <property type="entry name" value="CheR"/>
    <property type="match status" value="1"/>
</dbReference>
<evidence type="ECO:0000259" key="13">
    <source>
        <dbReference type="PROSITE" id="PS50112"/>
    </source>
</evidence>
<dbReference type="EMBL" id="FKIF01000006">
    <property type="protein sequence ID" value="SAI69414.1"/>
    <property type="molecule type" value="Genomic_DNA"/>
</dbReference>
<dbReference type="InterPro" id="IPR001789">
    <property type="entry name" value="Sig_transdc_resp-reg_receiver"/>
</dbReference>
<dbReference type="Pfam" id="PF13426">
    <property type="entry name" value="PAS_9"/>
    <property type="match status" value="1"/>
</dbReference>
<name>A0A157SGE2_9BORD</name>
<dbReference type="Proteomes" id="UP000076848">
    <property type="component" value="Unassembled WGS sequence"/>
</dbReference>
<dbReference type="InterPro" id="IPR029063">
    <property type="entry name" value="SAM-dependent_MTases_sf"/>
</dbReference>
<evidence type="ECO:0000259" key="16">
    <source>
        <dbReference type="PROSITE" id="PS50123"/>
    </source>
</evidence>
<dbReference type="GO" id="GO:0008984">
    <property type="term" value="F:protein-glutamate methylesterase activity"/>
    <property type="evidence" value="ECO:0007669"/>
    <property type="project" value="InterPro"/>
</dbReference>
<dbReference type="GO" id="GO:0005737">
    <property type="term" value="C:cytoplasm"/>
    <property type="evidence" value="ECO:0007669"/>
    <property type="project" value="InterPro"/>
</dbReference>
<dbReference type="PROSITE" id="PS50109">
    <property type="entry name" value="HIS_KIN"/>
    <property type="match status" value="1"/>
</dbReference>
<dbReference type="InterPro" id="IPR036097">
    <property type="entry name" value="HisK_dim/P_sf"/>
</dbReference>
<keyword evidence="8" id="KW-0597">Phosphoprotein</keyword>
<dbReference type="InterPro" id="IPR036890">
    <property type="entry name" value="HATPase_C_sf"/>
</dbReference>
<evidence type="ECO:0000259" key="14">
    <source>
        <dbReference type="PROSITE" id="PS50113"/>
    </source>
</evidence>
<keyword evidence="4" id="KW-0489">Methyltransferase</keyword>
<evidence type="ECO:0000256" key="5">
    <source>
        <dbReference type="ARBA" id="ARBA00022679"/>
    </source>
</evidence>
<dbReference type="Gene3D" id="1.10.287.130">
    <property type="match status" value="1"/>
</dbReference>
<dbReference type="STRING" id="288768.SAMEA3906486_02480"/>
<evidence type="ECO:0000259" key="12">
    <source>
        <dbReference type="PROSITE" id="PS50110"/>
    </source>
</evidence>
<dbReference type="SMART" id="SM00388">
    <property type="entry name" value="HisKA"/>
    <property type="match status" value="1"/>
</dbReference>
<feature type="compositionally biased region" description="Basic and acidic residues" evidence="10">
    <location>
        <begin position="1"/>
        <end position="14"/>
    </location>
</feature>
<evidence type="ECO:0000256" key="10">
    <source>
        <dbReference type="SAM" id="MobiDB-lite"/>
    </source>
</evidence>
<dbReference type="InterPro" id="IPR005467">
    <property type="entry name" value="His_kinase_dom"/>
</dbReference>
<dbReference type="Pfam" id="PF00512">
    <property type="entry name" value="HisKA"/>
    <property type="match status" value="1"/>
</dbReference>
<dbReference type="PROSITE" id="PS50122">
    <property type="entry name" value="CHEB"/>
    <property type="match status" value="1"/>
</dbReference>
<dbReference type="InterPro" id="IPR000700">
    <property type="entry name" value="PAS-assoc_C"/>
</dbReference>
<evidence type="ECO:0000256" key="4">
    <source>
        <dbReference type="ARBA" id="ARBA00022603"/>
    </source>
</evidence>
<dbReference type="CDD" id="cd16434">
    <property type="entry name" value="CheB-CheR_fusion"/>
    <property type="match status" value="1"/>
</dbReference>
<dbReference type="Gene3D" id="3.40.50.2300">
    <property type="match status" value="1"/>
</dbReference>
<dbReference type="SMART" id="SM00086">
    <property type="entry name" value="PAC"/>
    <property type="match status" value="2"/>
</dbReference>
<dbReference type="PROSITE" id="PS50110">
    <property type="entry name" value="RESPONSE_REGULATORY"/>
    <property type="match status" value="1"/>
</dbReference>
<feature type="domain" description="PAC" evidence="14">
    <location>
        <begin position="963"/>
        <end position="1013"/>
    </location>
</feature>
<dbReference type="GO" id="GO:0032259">
    <property type="term" value="P:methylation"/>
    <property type="evidence" value="ECO:0007669"/>
    <property type="project" value="UniProtKB-KW"/>
</dbReference>
<dbReference type="GO" id="GO:0000156">
    <property type="term" value="F:phosphorelay response regulator activity"/>
    <property type="evidence" value="ECO:0007669"/>
    <property type="project" value="InterPro"/>
</dbReference>
<accession>A0A157SGE2</accession>
<dbReference type="PROSITE" id="PS50123">
    <property type="entry name" value="CHER"/>
    <property type="match status" value="1"/>
</dbReference>
<keyword evidence="7" id="KW-0378">Hydrolase</keyword>
<feature type="domain" description="PAS" evidence="13">
    <location>
        <begin position="888"/>
        <end position="961"/>
    </location>
</feature>
<reference evidence="17 18" key="1">
    <citation type="submission" date="2016-04" db="EMBL/GenBank/DDBJ databases">
        <authorList>
            <consortium name="Pathogen Informatics"/>
        </authorList>
    </citation>
    <scope>NUCLEOTIDE SEQUENCE [LARGE SCALE GENOMIC DNA]</scope>
    <source>
        <strain evidence="17 18">H050680373</strain>
    </source>
</reference>
<dbReference type="InterPro" id="IPR003594">
    <property type="entry name" value="HATPase_dom"/>
</dbReference>
<dbReference type="SUPFAM" id="SSF47757">
    <property type="entry name" value="Chemotaxis receptor methyltransferase CheR, N-terminal domain"/>
    <property type="match status" value="1"/>
</dbReference>
<evidence type="ECO:0000256" key="1">
    <source>
        <dbReference type="ARBA" id="ARBA00000085"/>
    </source>
</evidence>
<dbReference type="Pfam" id="PF03705">
    <property type="entry name" value="CheR_N"/>
    <property type="match status" value="1"/>
</dbReference>
<dbReference type="SMART" id="SM00138">
    <property type="entry name" value="MeTrc"/>
    <property type="match status" value="1"/>
</dbReference>
<dbReference type="EC" id="2.7.13.3" evidence="17"/>
<dbReference type="InterPro" id="IPR035965">
    <property type="entry name" value="PAS-like_dom_sf"/>
</dbReference>
<dbReference type="InterPro" id="IPR000673">
    <property type="entry name" value="Sig_transdc_resp-reg_Me-estase"/>
</dbReference>